<evidence type="ECO:0000256" key="1">
    <source>
        <dbReference type="ARBA" id="ARBA00008580"/>
    </source>
</evidence>
<evidence type="ECO:0000313" key="5">
    <source>
        <dbReference type="Proteomes" id="UP001214854"/>
    </source>
</evidence>
<dbReference type="Pfam" id="PF03693">
    <property type="entry name" value="ParD_antitoxin"/>
    <property type="match status" value="1"/>
</dbReference>
<dbReference type="InterPro" id="IPR010985">
    <property type="entry name" value="Ribbon_hlx_hlx"/>
</dbReference>
<dbReference type="Gene3D" id="6.10.10.120">
    <property type="entry name" value="Antitoxin ParD1-like"/>
    <property type="match status" value="1"/>
</dbReference>
<gene>
    <name evidence="4" type="ORF">PQU92_11830</name>
</gene>
<dbReference type="NCBIfam" id="TIGR02606">
    <property type="entry name" value="antidote_CC2985"/>
    <property type="match status" value="1"/>
</dbReference>
<evidence type="ECO:0000256" key="3">
    <source>
        <dbReference type="SAM" id="Coils"/>
    </source>
</evidence>
<evidence type="ECO:0000313" key="4">
    <source>
        <dbReference type="EMBL" id="MDC7683969.1"/>
    </source>
</evidence>
<reference evidence="4 5" key="1">
    <citation type="submission" date="2023-01" db="EMBL/GenBank/DDBJ databases">
        <title>Novel species of the genus Asticcacaulis isolated from rivers.</title>
        <authorList>
            <person name="Lu H."/>
        </authorList>
    </citation>
    <scope>NUCLEOTIDE SEQUENCE [LARGE SCALE GENOMIC DNA]</scope>
    <source>
        <strain evidence="4 5">BYS171W</strain>
    </source>
</reference>
<dbReference type="SUPFAM" id="SSF47598">
    <property type="entry name" value="Ribbon-helix-helix"/>
    <property type="match status" value="1"/>
</dbReference>
<keyword evidence="5" id="KW-1185">Reference proteome</keyword>
<dbReference type="RefSeq" id="WP_272748428.1">
    <property type="nucleotide sequence ID" value="NZ_JAQQKX010000009.1"/>
</dbReference>
<comment type="similarity">
    <text evidence="1">Belongs to the ParD antitoxin family.</text>
</comment>
<dbReference type="EMBL" id="JAQQKX010000009">
    <property type="protein sequence ID" value="MDC7683969.1"/>
    <property type="molecule type" value="Genomic_DNA"/>
</dbReference>
<keyword evidence="2" id="KW-1277">Toxin-antitoxin system</keyword>
<dbReference type="InterPro" id="IPR022789">
    <property type="entry name" value="ParD"/>
</dbReference>
<organism evidence="4 5">
    <name type="scientific">Asticcacaulis aquaticus</name>
    <dbReference type="NCBI Taxonomy" id="2984212"/>
    <lineage>
        <taxon>Bacteria</taxon>
        <taxon>Pseudomonadati</taxon>
        <taxon>Pseudomonadota</taxon>
        <taxon>Alphaproteobacteria</taxon>
        <taxon>Caulobacterales</taxon>
        <taxon>Caulobacteraceae</taxon>
        <taxon>Asticcacaulis</taxon>
    </lineage>
</organism>
<dbReference type="InterPro" id="IPR038296">
    <property type="entry name" value="ParD_sf"/>
</dbReference>
<evidence type="ECO:0000256" key="2">
    <source>
        <dbReference type="ARBA" id="ARBA00022649"/>
    </source>
</evidence>
<feature type="coiled-coil region" evidence="3">
    <location>
        <begin position="35"/>
        <end position="62"/>
    </location>
</feature>
<dbReference type="Proteomes" id="UP001214854">
    <property type="component" value="Unassembled WGS sequence"/>
</dbReference>
<proteinExistence type="inferred from homology"/>
<protein>
    <submittedName>
        <fullName evidence="4">Type II toxin-antitoxin system ParD family antitoxin</fullName>
    </submittedName>
</protein>
<keyword evidence="3" id="KW-0175">Coiled coil</keyword>
<dbReference type="PANTHER" id="PTHR36582">
    <property type="entry name" value="ANTITOXIN PARD"/>
    <property type="match status" value="1"/>
</dbReference>
<comment type="caution">
    <text evidence="4">The sequence shown here is derived from an EMBL/GenBank/DDBJ whole genome shotgun (WGS) entry which is preliminary data.</text>
</comment>
<sequence>MPTSVALGAHFEQFIKDQLASGRYNNASEVVRDGLRMLEDREAEKQRRLEALRAEIQKGMDDTEFYDLEDVFDDVLADIASVEQKKSA</sequence>
<accession>A0ABT5HV92</accession>
<name>A0ABT5HV92_9CAUL</name>
<dbReference type="PANTHER" id="PTHR36582:SF2">
    <property type="entry name" value="ANTITOXIN PARD"/>
    <property type="match status" value="1"/>
</dbReference>